<keyword evidence="2" id="KW-1185">Reference proteome</keyword>
<name>A0AAV8Q1V7_ENSVE</name>
<reference evidence="1 2" key="1">
    <citation type="submission" date="2022-12" db="EMBL/GenBank/DDBJ databases">
        <title>Chromosome-scale assembly of the Ensete ventricosum genome.</title>
        <authorList>
            <person name="Dussert Y."/>
            <person name="Stocks J."/>
            <person name="Wendawek A."/>
            <person name="Woldeyes F."/>
            <person name="Nichols R.A."/>
            <person name="Borrell J.S."/>
        </authorList>
    </citation>
    <scope>NUCLEOTIDE SEQUENCE [LARGE SCALE GENOMIC DNA]</scope>
    <source>
        <strain evidence="2">cv. Maze</strain>
        <tissue evidence="1">Seeds</tissue>
    </source>
</reference>
<accession>A0AAV8Q1V7</accession>
<dbReference type="Proteomes" id="UP001222027">
    <property type="component" value="Unassembled WGS sequence"/>
</dbReference>
<organism evidence="1 2">
    <name type="scientific">Ensete ventricosum</name>
    <name type="common">Abyssinian banana</name>
    <name type="synonym">Musa ensete</name>
    <dbReference type="NCBI Taxonomy" id="4639"/>
    <lineage>
        <taxon>Eukaryota</taxon>
        <taxon>Viridiplantae</taxon>
        <taxon>Streptophyta</taxon>
        <taxon>Embryophyta</taxon>
        <taxon>Tracheophyta</taxon>
        <taxon>Spermatophyta</taxon>
        <taxon>Magnoliopsida</taxon>
        <taxon>Liliopsida</taxon>
        <taxon>Zingiberales</taxon>
        <taxon>Musaceae</taxon>
        <taxon>Ensete</taxon>
    </lineage>
</organism>
<dbReference type="EMBL" id="JAQQAF010000008">
    <property type="protein sequence ID" value="KAJ8467152.1"/>
    <property type="molecule type" value="Genomic_DNA"/>
</dbReference>
<proteinExistence type="predicted"/>
<gene>
    <name evidence="1" type="ORF">OPV22_029704</name>
</gene>
<evidence type="ECO:0000313" key="1">
    <source>
        <dbReference type="EMBL" id="KAJ8467152.1"/>
    </source>
</evidence>
<sequence length="84" mass="9895">MIEVYFSTYFGKNQWPSWKSGTLLLQICKNMSPILRVQEVVLFVGCYWRKQSTVCYSFHLFNLIHVRYCLSKGTKGFMNLLSQS</sequence>
<comment type="caution">
    <text evidence="1">The sequence shown here is derived from an EMBL/GenBank/DDBJ whole genome shotgun (WGS) entry which is preliminary data.</text>
</comment>
<protein>
    <submittedName>
        <fullName evidence="1">Uncharacterized protein</fullName>
    </submittedName>
</protein>
<dbReference type="AlphaFoldDB" id="A0AAV8Q1V7"/>
<evidence type="ECO:0000313" key="2">
    <source>
        <dbReference type="Proteomes" id="UP001222027"/>
    </source>
</evidence>